<feature type="coiled-coil region" evidence="1">
    <location>
        <begin position="865"/>
        <end position="892"/>
    </location>
</feature>
<reference evidence="4" key="1">
    <citation type="submission" date="2021-06" db="EMBL/GenBank/DDBJ databases">
        <authorList>
            <person name="Hodson N. C."/>
            <person name="Mongue J. A."/>
            <person name="Jaron S. K."/>
        </authorList>
    </citation>
    <scope>NUCLEOTIDE SEQUENCE</scope>
</reference>
<organism evidence="4 5">
    <name type="scientific">Allacma fusca</name>
    <dbReference type="NCBI Taxonomy" id="39272"/>
    <lineage>
        <taxon>Eukaryota</taxon>
        <taxon>Metazoa</taxon>
        <taxon>Ecdysozoa</taxon>
        <taxon>Arthropoda</taxon>
        <taxon>Hexapoda</taxon>
        <taxon>Collembola</taxon>
        <taxon>Symphypleona</taxon>
        <taxon>Sminthuridae</taxon>
        <taxon>Allacma</taxon>
    </lineage>
</organism>
<proteinExistence type="predicted"/>
<dbReference type="PANTHER" id="PTHR15154:SF2">
    <property type="entry name" value="HAMARTIN"/>
    <property type="match status" value="1"/>
</dbReference>
<keyword evidence="3" id="KW-0472">Membrane</keyword>
<dbReference type="EMBL" id="CAJVCH010563090">
    <property type="protein sequence ID" value="CAG7832007.1"/>
    <property type="molecule type" value="Genomic_DNA"/>
</dbReference>
<dbReference type="AlphaFoldDB" id="A0A8J2LAT6"/>
<dbReference type="GO" id="GO:0008285">
    <property type="term" value="P:negative regulation of cell population proliferation"/>
    <property type="evidence" value="ECO:0007669"/>
    <property type="project" value="TreeGrafter"/>
</dbReference>
<evidence type="ECO:0000313" key="5">
    <source>
        <dbReference type="Proteomes" id="UP000708208"/>
    </source>
</evidence>
<dbReference type="OrthoDB" id="6022054at2759"/>
<dbReference type="Pfam" id="PF04388">
    <property type="entry name" value="Hamartin"/>
    <property type="match status" value="2"/>
</dbReference>
<feature type="transmembrane region" description="Helical" evidence="3">
    <location>
        <begin position="128"/>
        <end position="149"/>
    </location>
</feature>
<evidence type="ECO:0000313" key="4">
    <source>
        <dbReference type="EMBL" id="CAG7832007.1"/>
    </source>
</evidence>
<protein>
    <recommendedName>
        <fullName evidence="6">Hamartin</fullName>
    </recommendedName>
</protein>
<keyword evidence="1" id="KW-0175">Coiled coil</keyword>
<evidence type="ECO:0000256" key="1">
    <source>
        <dbReference type="SAM" id="Coils"/>
    </source>
</evidence>
<sequence>MTSTVTDANELFDLLESSRPSTVADIKNLIAEHFNTVRESWLVGGLFDYYLTTNSCRTVEILCGISKEPHDKYLIERILEGIRSPPTRKPSLAFLGHLVRKQPSWLYRIFQCGLFRELIKILKSETDVVVLVTGLLIVITLLPISPMYLAPHVNEIFEVFSRLAMWTHTNNQEVAEEQLLHLQVGLYSLFHRLYAMYPCNFLSYLRHNFSSSDKGLVFHHTLKPMLETVKMHPFLVTATKDTELSPHRWKSKEYHDVIAECSKLSIDVHESGVCEENSFRPRLPSMLLSSEGPAQGSSVVNSNLEATEMANLLNFVEEIGTAPTTPITSASHVNILTPPNADETAMEATPENTPLQTPVKDRERLVFKLPERASTAAMHLNFGSSKSVYSFPPSVPNSTPINSVPSSPLPQTEPIRRESNAGELNLGRRDSILFQQRLQKILVEQQQQQHSESKGLTINIPSQADSDAVQEPPGGPLTPLLQPTAELDDPPPPCQHEGPCRGGLHMPDTKSLIAFATRVKRLRFYSHCEDTVPAKAKVKRSLSCPDIKEEPAEELEEQQPPEETNRPSYEHLFEGILDVWGEEEHGSSPHVLLDECVKKAASLHGGGNPSEGRLKAHIELLHNQLLFERHRREAHTLRNRRLASKARRAQICEEQNLTYRAQIHQLEKEIASLKKEMMRQRNSNHLKESELCNTINDLESKLKASKNTIESLEAQNTDTLEQYRQLQEEYNAITKEADKKSAVIFALESEIKHCRNYLTANTELQEAYQLAQKDIIMLGELCRRQEEVLGAIEPTRFIEDVDDLKMTYEEELRSLRNILESKSSQCEASQGYIQDLEQSLTMKNKVIEDLKKCVHDTGAEYHVQLIAMEDKYEGVKSINQRLELEILNLQHQVSVKNSAGSGAMGDTFIRNGVSPTDSDVTVDSAASAGGFGGLSSPERNVFIFGSPQFDNSAPQQSLMSDLRQNID</sequence>
<keyword evidence="3" id="KW-0812">Transmembrane</keyword>
<dbReference type="GO" id="GO:0033596">
    <property type="term" value="C:TSC1-TSC2 complex"/>
    <property type="evidence" value="ECO:0007669"/>
    <property type="project" value="TreeGrafter"/>
</dbReference>
<dbReference type="PANTHER" id="PTHR15154">
    <property type="entry name" value="HAMARTIN"/>
    <property type="match status" value="1"/>
</dbReference>
<dbReference type="InterPro" id="IPR007483">
    <property type="entry name" value="Hamartin"/>
</dbReference>
<dbReference type="GO" id="GO:0051726">
    <property type="term" value="P:regulation of cell cycle"/>
    <property type="evidence" value="ECO:0007669"/>
    <property type="project" value="TreeGrafter"/>
</dbReference>
<keyword evidence="3" id="KW-1133">Transmembrane helix</keyword>
<gene>
    <name evidence="4" type="ORF">AFUS01_LOCUS41722</name>
</gene>
<name>A0A8J2LAT6_9HEXA</name>
<dbReference type="Proteomes" id="UP000708208">
    <property type="component" value="Unassembled WGS sequence"/>
</dbReference>
<evidence type="ECO:0008006" key="6">
    <source>
        <dbReference type="Google" id="ProtNLM"/>
    </source>
</evidence>
<comment type="caution">
    <text evidence="4">The sequence shown here is derived from an EMBL/GenBank/DDBJ whole genome shotgun (WGS) entry which is preliminary data.</text>
</comment>
<dbReference type="GO" id="GO:0032007">
    <property type="term" value="P:negative regulation of TOR signaling"/>
    <property type="evidence" value="ECO:0007669"/>
    <property type="project" value="TreeGrafter"/>
</dbReference>
<evidence type="ECO:0000256" key="3">
    <source>
        <dbReference type="SAM" id="Phobius"/>
    </source>
</evidence>
<keyword evidence="5" id="KW-1185">Reference proteome</keyword>
<evidence type="ECO:0000256" key="2">
    <source>
        <dbReference type="SAM" id="MobiDB-lite"/>
    </source>
</evidence>
<feature type="region of interest" description="Disordered" evidence="2">
    <location>
        <begin position="464"/>
        <end position="505"/>
    </location>
</feature>
<feature type="coiled-coil region" evidence="1">
    <location>
        <begin position="798"/>
        <end position="825"/>
    </location>
</feature>
<feature type="coiled-coil region" evidence="1">
    <location>
        <begin position="649"/>
        <end position="743"/>
    </location>
</feature>
<accession>A0A8J2LAT6</accession>